<evidence type="ECO:0000313" key="1">
    <source>
        <dbReference type="EMBL" id="MDO1449170.1"/>
    </source>
</evidence>
<reference evidence="1" key="1">
    <citation type="submission" date="2023-07" db="EMBL/GenBank/DDBJ databases">
        <title>The genome sequence of Rhodocytophaga aerolata KACC 12507.</title>
        <authorList>
            <person name="Zhang X."/>
        </authorList>
    </citation>
    <scope>NUCLEOTIDE SEQUENCE</scope>
    <source>
        <strain evidence="1">KACC 12507</strain>
    </source>
</reference>
<protein>
    <submittedName>
        <fullName evidence="1">Uncharacterized protein</fullName>
    </submittedName>
</protein>
<organism evidence="1 2">
    <name type="scientific">Rhodocytophaga aerolata</name>
    <dbReference type="NCBI Taxonomy" id="455078"/>
    <lineage>
        <taxon>Bacteria</taxon>
        <taxon>Pseudomonadati</taxon>
        <taxon>Bacteroidota</taxon>
        <taxon>Cytophagia</taxon>
        <taxon>Cytophagales</taxon>
        <taxon>Rhodocytophagaceae</taxon>
        <taxon>Rhodocytophaga</taxon>
    </lineage>
</organism>
<proteinExistence type="predicted"/>
<keyword evidence="2" id="KW-1185">Reference proteome</keyword>
<gene>
    <name evidence="1" type="ORF">Q0590_23035</name>
</gene>
<name>A0ABT8REK7_9BACT</name>
<comment type="caution">
    <text evidence="1">The sequence shown here is derived from an EMBL/GenBank/DDBJ whole genome shotgun (WGS) entry which is preliminary data.</text>
</comment>
<sequence>MTEQTILSDKEAIREWFADTVYEQSILIELVIDKSTEKIVFITSCSTEPLNRYQYRFRKVTFYDVKDLTIGKFLYKQLANNEYQEDIRYNSGSRRGTYIIERIQLKTYPDYFTIHLNFGDSNNSVDFRFSGVAIQERLGIYQKSEEIKILDLQSRQDIKFDKPFE</sequence>
<dbReference type="RefSeq" id="WP_302039971.1">
    <property type="nucleotide sequence ID" value="NZ_JAUKPO010000016.1"/>
</dbReference>
<dbReference type="EMBL" id="JAUKPO010000016">
    <property type="protein sequence ID" value="MDO1449170.1"/>
    <property type="molecule type" value="Genomic_DNA"/>
</dbReference>
<evidence type="ECO:0000313" key="2">
    <source>
        <dbReference type="Proteomes" id="UP001168528"/>
    </source>
</evidence>
<dbReference type="Proteomes" id="UP001168528">
    <property type="component" value="Unassembled WGS sequence"/>
</dbReference>
<accession>A0ABT8REK7</accession>